<accession>A0ACA9LNM1</accession>
<feature type="non-terminal residue" evidence="1">
    <location>
        <position position="48"/>
    </location>
</feature>
<evidence type="ECO:0000313" key="1">
    <source>
        <dbReference type="EMBL" id="CAG8535439.1"/>
    </source>
</evidence>
<organism evidence="1 2">
    <name type="scientific">Scutellospora calospora</name>
    <dbReference type="NCBI Taxonomy" id="85575"/>
    <lineage>
        <taxon>Eukaryota</taxon>
        <taxon>Fungi</taxon>
        <taxon>Fungi incertae sedis</taxon>
        <taxon>Mucoromycota</taxon>
        <taxon>Glomeromycotina</taxon>
        <taxon>Glomeromycetes</taxon>
        <taxon>Diversisporales</taxon>
        <taxon>Gigasporaceae</taxon>
        <taxon>Scutellospora</taxon>
    </lineage>
</organism>
<dbReference type="EMBL" id="CAJVPM010006480">
    <property type="protein sequence ID" value="CAG8535439.1"/>
    <property type="molecule type" value="Genomic_DNA"/>
</dbReference>
<evidence type="ECO:0000313" key="2">
    <source>
        <dbReference type="Proteomes" id="UP000789860"/>
    </source>
</evidence>
<protein>
    <submittedName>
        <fullName evidence="1">2725_t:CDS:1</fullName>
    </submittedName>
</protein>
<name>A0ACA9LNM1_9GLOM</name>
<proteinExistence type="predicted"/>
<gene>
    <name evidence="1" type="ORF">SCALOS_LOCUS4625</name>
</gene>
<dbReference type="Proteomes" id="UP000789860">
    <property type="component" value="Unassembled WGS sequence"/>
</dbReference>
<keyword evidence="2" id="KW-1185">Reference proteome</keyword>
<comment type="caution">
    <text evidence="1">The sequence shown here is derived from an EMBL/GenBank/DDBJ whole genome shotgun (WGS) entry which is preliminary data.</text>
</comment>
<sequence>MIAKVQSHILPLNKPNECSPIANIKLYISKRPPNADEEFFLHPLINYS</sequence>
<reference evidence="1" key="1">
    <citation type="submission" date="2021-06" db="EMBL/GenBank/DDBJ databases">
        <authorList>
            <person name="Kallberg Y."/>
            <person name="Tangrot J."/>
            <person name="Rosling A."/>
        </authorList>
    </citation>
    <scope>NUCLEOTIDE SEQUENCE</scope>
    <source>
        <strain evidence="1">AU212A</strain>
    </source>
</reference>